<reference evidence="2 3" key="1">
    <citation type="journal article" date="2015" name="Genome Biol. Evol.">
        <title>Phylogenomic analyses indicate that early fungi evolved digesting cell walls of algal ancestors of land plants.</title>
        <authorList>
            <person name="Chang Y."/>
            <person name="Wang S."/>
            <person name="Sekimoto S."/>
            <person name="Aerts A.L."/>
            <person name="Choi C."/>
            <person name="Clum A."/>
            <person name="LaButti K.M."/>
            <person name="Lindquist E.A."/>
            <person name="Yee Ngan C."/>
            <person name="Ohm R.A."/>
            <person name="Salamov A.A."/>
            <person name="Grigoriev I.V."/>
            <person name="Spatafora J.W."/>
            <person name="Berbee M.L."/>
        </authorList>
    </citation>
    <scope>NUCLEOTIDE SEQUENCE [LARGE SCALE GENOMIC DNA]</scope>
    <source>
        <strain evidence="2 3">JEL478</strain>
    </source>
</reference>
<dbReference type="AlphaFoldDB" id="A0A139ACN9"/>
<dbReference type="InterPro" id="IPR000073">
    <property type="entry name" value="AB_hydrolase_1"/>
</dbReference>
<proteinExistence type="predicted"/>
<organism evidence="2 3">
    <name type="scientific">Gonapodya prolifera (strain JEL478)</name>
    <name type="common">Monoblepharis prolifera</name>
    <dbReference type="NCBI Taxonomy" id="1344416"/>
    <lineage>
        <taxon>Eukaryota</taxon>
        <taxon>Fungi</taxon>
        <taxon>Fungi incertae sedis</taxon>
        <taxon>Chytridiomycota</taxon>
        <taxon>Chytridiomycota incertae sedis</taxon>
        <taxon>Monoblepharidomycetes</taxon>
        <taxon>Monoblepharidales</taxon>
        <taxon>Gonapodyaceae</taxon>
        <taxon>Gonapodya</taxon>
    </lineage>
</organism>
<gene>
    <name evidence="2" type="ORF">M427DRAFT_499456</name>
</gene>
<dbReference type="GO" id="GO:0016787">
    <property type="term" value="F:hydrolase activity"/>
    <property type="evidence" value="ECO:0007669"/>
    <property type="project" value="UniProtKB-KW"/>
</dbReference>
<evidence type="ECO:0000313" key="2">
    <source>
        <dbReference type="EMBL" id="KXS14344.1"/>
    </source>
</evidence>
<evidence type="ECO:0000313" key="3">
    <source>
        <dbReference type="Proteomes" id="UP000070544"/>
    </source>
</evidence>
<dbReference type="Gene3D" id="3.40.50.1820">
    <property type="entry name" value="alpha/beta hydrolase"/>
    <property type="match status" value="1"/>
</dbReference>
<sequence>MTIDIDATHSFTNGDLTLHYASVGPASAPSHSWWDFALHLAPKGYQCFLLDDGKSDRAGGRYTRTDYTSDVTFGKKCVLVGHSLGVVMAYGASAARPELVAGMLLEDPPMYMTFARLTSSPYQALFAKVREDCKASKSANLPVAHVQQLMAADPIAPGVPVTMSESLTEAGLVSLAQGLLSVDPAVYDAVLSSDGATTDGDDKPSCAVGGVLLRAQKELGAFREEDVERFRKTAPNVEVVEVKGAGHMIHPFRASRGAVVETLGKVFRAAFRV</sequence>
<dbReference type="EMBL" id="KQ965770">
    <property type="protein sequence ID" value="KXS14344.1"/>
    <property type="molecule type" value="Genomic_DNA"/>
</dbReference>
<dbReference type="InterPro" id="IPR029058">
    <property type="entry name" value="AB_hydrolase_fold"/>
</dbReference>
<feature type="domain" description="AB hydrolase-1" evidence="1">
    <location>
        <begin position="39"/>
        <end position="251"/>
    </location>
</feature>
<dbReference type="SUPFAM" id="SSF53474">
    <property type="entry name" value="alpha/beta-Hydrolases"/>
    <property type="match status" value="1"/>
</dbReference>
<dbReference type="OrthoDB" id="408373at2759"/>
<protein>
    <submittedName>
        <fullName evidence="2">Alpha/beta-hydrolase</fullName>
    </submittedName>
</protein>
<evidence type="ECO:0000259" key="1">
    <source>
        <dbReference type="Pfam" id="PF12697"/>
    </source>
</evidence>
<keyword evidence="2" id="KW-0378">Hydrolase</keyword>
<dbReference type="Pfam" id="PF12697">
    <property type="entry name" value="Abhydrolase_6"/>
    <property type="match status" value="1"/>
</dbReference>
<accession>A0A139ACN9</accession>
<dbReference type="Proteomes" id="UP000070544">
    <property type="component" value="Unassembled WGS sequence"/>
</dbReference>
<keyword evidence="3" id="KW-1185">Reference proteome</keyword>
<name>A0A139ACN9_GONPJ</name>